<evidence type="ECO:0000259" key="1">
    <source>
        <dbReference type="Pfam" id="PF22936"/>
    </source>
</evidence>
<dbReference type="OrthoDB" id="8029976at2759"/>
<comment type="caution">
    <text evidence="2">The sequence shown here is derived from an EMBL/GenBank/DDBJ whole genome shotgun (WGS) entry which is preliminary data.</text>
</comment>
<dbReference type="AlphaFoldDB" id="A0A4Y2NDZ9"/>
<feature type="domain" description="Retrovirus-related Pol polyprotein from transposon TNT 1-94-like beta-barrel" evidence="1">
    <location>
        <begin position="1"/>
        <end position="72"/>
    </location>
</feature>
<protein>
    <recommendedName>
        <fullName evidence="1">Retrovirus-related Pol polyprotein from transposon TNT 1-94-like beta-barrel domain-containing protein</fullName>
    </recommendedName>
</protein>
<accession>A0A4Y2NDZ9</accession>
<dbReference type="Pfam" id="PF22936">
    <property type="entry name" value="Pol_BBD"/>
    <property type="match status" value="1"/>
</dbReference>
<dbReference type="Proteomes" id="UP000499080">
    <property type="component" value="Unassembled WGS sequence"/>
</dbReference>
<gene>
    <name evidence="2" type="ORF">AVEN_177820_1</name>
</gene>
<keyword evidence="3" id="KW-1185">Reference proteome</keyword>
<evidence type="ECO:0000313" key="3">
    <source>
        <dbReference type="Proteomes" id="UP000499080"/>
    </source>
</evidence>
<proteinExistence type="predicted"/>
<organism evidence="2 3">
    <name type="scientific">Araneus ventricosus</name>
    <name type="common">Orbweaver spider</name>
    <name type="synonym">Epeira ventricosa</name>
    <dbReference type="NCBI Taxonomy" id="182803"/>
    <lineage>
        <taxon>Eukaryota</taxon>
        <taxon>Metazoa</taxon>
        <taxon>Ecdysozoa</taxon>
        <taxon>Arthropoda</taxon>
        <taxon>Chelicerata</taxon>
        <taxon>Arachnida</taxon>
        <taxon>Araneae</taxon>
        <taxon>Araneomorphae</taxon>
        <taxon>Entelegynae</taxon>
        <taxon>Araneoidea</taxon>
        <taxon>Araneidae</taxon>
        <taxon>Araneus</taxon>
    </lineage>
</organism>
<reference evidence="2 3" key="1">
    <citation type="journal article" date="2019" name="Sci. Rep.">
        <title>Orb-weaving spider Araneus ventricosus genome elucidates the spidroin gene catalogue.</title>
        <authorList>
            <person name="Kono N."/>
            <person name="Nakamura H."/>
            <person name="Ohtoshi R."/>
            <person name="Moran D.A.P."/>
            <person name="Shinohara A."/>
            <person name="Yoshida Y."/>
            <person name="Fujiwara M."/>
            <person name="Mori M."/>
            <person name="Tomita M."/>
            <person name="Arakawa K."/>
        </authorList>
    </citation>
    <scope>NUCLEOTIDE SEQUENCE [LARGE SCALE GENOMIC DNA]</scope>
</reference>
<dbReference type="InterPro" id="IPR054722">
    <property type="entry name" value="PolX-like_BBD"/>
</dbReference>
<evidence type="ECO:0000313" key="2">
    <source>
        <dbReference type="EMBL" id="GBN36307.1"/>
    </source>
</evidence>
<name>A0A4Y2NDZ9_ARAVE</name>
<sequence>MTSEKQKYQNLRCYTSMVEVANSEKVEVTGVGDIVHTLHEGDEGARVLSNVLYVPKLGENLLSIRRIEEKGFKVEFLNGEAKVTGKNGERVLKAKRKGRLYIIEENGWSAYITN</sequence>
<dbReference type="EMBL" id="BGPR01008816">
    <property type="protein sequence ID" value="GBN36307.1"/>
    <property type="molecule type" value="Genomic_DNA"/>
</dbReference>